<sequence>MPTDCSKCIICPPRTNPDPTRTLCIPRSQDEPGDSKCPAGKVLDPAEGGQDNNTKNLVCTPDDNKKCPAESVPASRNRDTPGPDDAPVKCGKDIPEKDKPQCGTNKYPVVTVSGDSVTYECRPTRDLDRRKKDKFENTKTKKKAEYKTLTQKRGIMNKCVGLVAFAMGTALATEVFAEVGYFTEEYLDSYRIDEFWPNDLGNVDLEKVGDKVDTDEFAMAFMHEHPEDLWVVSSNHAKRAQLGRRAPGGLIGLFARLIRLLNAIKVKSWLKSLKPKVIARKETGGRTPAEQGKAVKDISKQANWKNCLKGEKRKF</sequence>
<evidence type="ECO:0000313" key="2">
    <source>
        <dbReference type="EMBL" id="KAF2430620.1"/>
    </source>
</evidence>
<feature type="region of interest" description="Disordered" evidence="1">
    <location>
        <begin position="14"/>
        <end position="87"/>
    </location>
</feature>
<organism evidence="2 3">
    <name type="scientific">Tothia fuscella</name>
    <dbReference type="NCBI Taxonomy" id="1048955"/>
    <lineage>
        <taxon>Eukaryota</taxon>
        <taxon>Fungi</taxon>
        <taxon>Dikarya</taxon>
        <taxon>Ascomycota</taxon>
        <taxon>Pezizomycotina</taxon>
        <taxon>Dothideomycetes</taxon>
        <taxon>Pleosporomycetidae</taxon>
        <taxon>Venturiales</taxon>
        <taxon>Cylindrosympodiaceae</taxon>
        <taxon>Tothia</taxon>
    </lineage>
</organism>
<gene>
    <name evidence="2" type="ORF">EJ08DRAFT_697102</name>
</gene>
<dbReference type="EMBL" id="MU007037">
    <property type="protein sequence ID" value="KAF2430620.1"/>
    <property type="molecule type" value="Genomic_DNA"/>
</dbReference>
<dbReference type="OrthoDB" id="5150738at2759"/>
<keyword evidence="3" id="KW-1185">Reference proteome</keyword>
<evidence type="ECO:0000256" key="1">
    <source>
        <dbReference type="SAM" id="MobiDB-lite"/>
    </source>
</evidence>
<dbReference type="Proteomes" id="UP000800235">
    <property type="component" value="Unassembled WGS sequence"/>
</dbReference>
<proteinExistence type="predicted"/>
<reference evidence="2" key="1">
    <citation type="journal article" date="2020" name="Stud. Mycol.">
        <title>101 Dothideomycetes genomes: a test case for predicting lifestyles and emergence of pathogens.</title>
        <authorList>
            <person name="Haridas S."/>
            <person name="Albert R."/>
            <person name="Binder M."/>
            <person name="Bloem J."/>
            <person name="Labutti K."/>
            <person name="Salamov A."/>
            <person name="Andreopoulos B."/>
            <person name="Baker S."/>
            <person name="Barry K."/>
            <person name="Bills G."/>
            <person name="Bluhm B."/>
            <person name="Cannon C."/>
            <person name="Castanera R."/>
            <person name="Culley D."/>
            <person name="Daum C."/>
            <person name="Ezra D."/>
            <person name="Gonzalez J."/>
            <person name="Henrissat B."/>
            <person name="Kuo A."/>
            <person name="Liang C."/>
            <person name="Lipzen A."/>
            <person name="Lutzoni F."/>
            <person name="Magnuson J."/>
            <person name="Mondo S."/>
            <person name="Nolan M."/>
            <person name="Ohm R."/>
            <person name="Pangilinan J."/>
            <person name="Park H.-J."/>
            <person name="Ramirez L."/>
            <person name="Alfaro M."/>
            <person name="Sun H."/>
            <person name="Tritt A."/>
            <person name="Yoshinaga Y."/>
            <person name="Zwiers L.-H."/>
            <person name="Turgeon B."/>
            <person name="Goodwin S."/>
            <person name="Spatafora J."/>
            <person name="Crous P."/>
            <person name="Grigoriev I."/>
        </authorList>
    </citation>
    <scope>NUCLEOTIDE SEQUENCE</scope>
    <source>
        <strain evidence="2">CBS 130266</strain>
    </source>
</reference>
<comment type="caution">
    <text evidence="2">The sequence shown here is derived from an EMBL/GenBank/DDBJ whole genome shotgun (WGS) entry which is preliminary data.</text>
</comment>
<dbReference type="AlphaFoldDB" id="A0A9P4NS12"/>
<evidence type="ECO:0000313" key="3">
    <source>
        <dbReference type="Proteomes" id="UP000800235"/>
    </source>
</evidence>
<protein>
    <submittedName>
        <fullName evidence="2">Uncharacterized protein</fullName>
    </submittedName>
</protein>
<feature type="compositionally biased region" description="Basic and acidic residues" evidence="1">
    <location>
        <begin position="76"/>
        <end position="87"/>
    </location>
</feature>
<accession>A0A9P4NS12</accession>
<name>A0A9P4NS12_9PEZI</name>